<organism evidence="1 2">
    <name type="scientific">Anopheles culicifacies</name>
    <dbReference type="NCBI Taxonomy" id="139723"/>
    <lineage>
        <taxon>Eukaryota</taxon>
        <taxon>Metazoa</taxon>
        <taxon>Ecdysozoa</taxon>
        <taxon>Arthropoda</taxon>
        <taxon>Hexapoda</taxon>
        <taxon>Insecta</taxon>
        <taxon>Pterygota</taxon>
        <taxon>Neoptera</taxon>
        <taxon>Endopterygota</taxon>
        <taxon>Diptera</taxon>
        <taxon>Nematocera</taxon>
        <taxon>Culicoidea</taxon>
        <taxon>Culicidae</taxon>
        <taxon>Anophelinae</taxon>
        <taxon>Anopheles</taxon>
        <taxon>culicifacies species complex</taxon>
    </lineage>
</organism>
<proteinExistence type="predicted"/>
<dbReference type="VEuPathDB" id="VectorBase:ACUA013988"/>
<dbReference type="EMBL" id="AXCM01009597">
    <property type="status" value="NOT_ANNOTATED_CDS"/>
    <property type="molecule type" value="Genomic_DNA"/>
</dbReference>
<evidence type="ECO:0000313" key="2">
    <source>
        <dbReference type="Proteomes" id="UP000075883"/>
    </source>
</evidence>
<sequence>MASLYAKVEHFVNESGKGRSSAEGNLYHVHLTIMTMLRQYQFHQKFPEFDFMVAIEVAAAGKFDDILYLYSSPGQGNGVLFIQAKHKENAGSQLQKDTLFPLQEDSTGSYSIPMYFMSFLEVDQKLPRHEQHFTSSIMMQSRKIVRTF</sequence>
<dbReference type="EnsemblMetazoa" id="ACUA013988-RA">
    <property type="protein sequence ID" value="ACUA013988-PA"/>
    <property type="gene ID" value="ACUA013988"/>
</dbReference>
<reference evidence="1" key="2">
    <citation type="submission" date="2020-05" db="UniProtKB">
        <authorList>
            <consortium name="EnsemblMetazoa"/>
        </authorList>
    </citation>
    <scope>IDENTIFICATION</scope>
    <source>
        <strain evidence="1">A-37</strain>
    </source>
</reference>
<evidence type="ECO:0000313" key="1">
    <source>
        <dbReference type="EnsemblMetazoa" id="ACUA013988-PA"/>
    </source>
</evidence>
<dbReference type="Proteomes" id="UP000075883">
    <property type="component" value="Unassembled WGS sequence"/>
</dbReference>
<keyword evidence="2" id="KW-1185">Reference proteome</keyword>
<protein>
    <submittedName>
        <fullName evidence="1">Uncharacterized protein</fullName>
    </submittedName>
</protein>
<reference evidence="2" key="1">
    <citation type="submission" date="2013-09" db="EMBL/GenBank/DDBJ databases">
        <title>The Genome Sequence of Anopheles culicifacies species A.</title>
        <authorList>
            <consortium name="The Broad Institute Genomics Platform"/>
            <person name="Neafsey D.E."/>
            <person name="Besansky N."/>
            <person name="Howell P."/>
            <person name="Walton C."/>
            <person name="Young S.K."/>
            <person name="Zeng Q."/>
            <person name="Gargeya S."/>
            <person name="Fitzgerald M."/>
            <person name="Haas B."/>
            <person name="Abouelleil A."/>
            <person name="Allen A.W."/>
            <person name="Alvarado L."/>
            <person name="Arachchi H.M."/>
            <person name="Berlin A.M."/>
            <person name="Chapman S.B."/>
            <person name="Gainer-Dewar J."/>
            <person name="Goldberg J."/>
            <person name="Griggs A."/>
            <person name="Gujja S."/>
            <person name="Hansen M."/>
            <person name="Howarth C."/>
            <person name="Imamovic A."/>
            <person name="Ireland A."/>
            <person name="Larimer J."/>
            <person name="McCowan C."/>
            <person name="Murphy C."/>
            <person name="Pearson M."/>
            <person name="Poon T.W."/>
            <person name="Priest M."/>
            <person name="Roberts A."/>
            <person name="Saif S."/>
            <person name="Shea T."/>
            <person name="Sisk P."/>
            <person name="Sykes S."/>
            <person name="Wortman J."/>
            <person name="Nusbaum C."/>
            <person name="Birren B."/>
        </authorList>
    </citation>
    <scope>NUCLEOTIDE SEQUENCE [LARGE SCALE GENOMIC DNA]</scope>
    <source>
        <strain evidence="2">A-37</strain>
    </source>
</reference>
<dbReference type="AlphaFoldDB" id="A0A182MB60"/>
<accession>A0A182MB60</accession>
<name>A0A182MB60_9DIPT</name>